<evidence type="ECO:0000256" key="2">
    <source>
        <dbReference type="SAM" id="SignalP"/>
    </source>
</evidence>
<feature type="domain" description="C-type lectin" evidence="3">
    <location>
        <begin position="113"/>
        <end position="254"/>
    </location>
</feature>
<dbReference type="CDD" id="cd00037">
    <property type="entry name" value="CLECT"/>
    <property type="match status" value="1"/>
</dbReference>
<dbReference type="EMBL" id="JAODUP010001262">
    <property type="protein sequence ID" value="KAK2140743.1"/>
    <property type="molecule type" value="Genomic_DNA"/>
</dbReference>
<protein>
    <recommendedName>
        <fullName evidence="3">C-type lectin domain-containing protein</fullName>
    </recommendedName>
</protein>
<gene>
    <name evidence="4" type="ORF">LSH36_1262g00001</name>
</gene>
<dbReference type="InterPro" id="IPR016186">
    <property type="entry name" value="C-type_lectin-like/link_sf"/>
</dbReference>
<dbReference type="PROSITE" id="PS50041">
    <property type="entry name" value="C_TYPE_LECTIN_2"/>
    <property type="match status" value="1"/>
</dbReference>
<proteinExistence type="predicted"/>
<feature type="signal peptide" evidence="2">
    <location>
        <begin position="1"/>
        <end position="22"/>
    </location>
</feature>
<dbReference type="SMART" id="SM00034">
    <property type="entry name" value="CLECT"/>
    <property type="match status" value="1"/>
</dbReference>
<evidence type="ECO:0000256" key="1">
    <source>
        <dbReference type="ARBA" id="ARBA00023157"/>
    </source>
</evidence>
<evidence type="ECO:0000313" key="5">
    <source>
        <dbReference type="Proteomes" id="UP001208570"/>
    </source>
</evidence>
<sequence length="265" mass="30695">MKSNLYVISLLSLLLYFTHVNAKRGNNLCKRKQFTSINGYYHYGKVITVYDEVPLKMCITRCRIYSECRSFNMKWISPSRTFGICSLLQEVIVTATTAGAIYDENYTHLYWCPENMTYYLGTGVCVGNKTGATWHQGDLFCKSLYPGAHLIDIKSEEDQLAYLPLFGNILDRVISEHKMKFSNYLHIYAESFTSFWTSAKRPNGGERNEFYWTNSGERVTYTNWKPTEPYPGSITSNCVWLLKCNSYMWSDHNCLDNTVVALCEW</sequence>
<keyword evidence="1" id="KW-1015">Disulfide bond</keyword>
<dbReference type="Proteomes" id="UP001208570">
    <property type="component" value="Unassembled WGS sequence"/>
</dbReference>
<dbReference type="PROSITE" id="PS00615">
    <property type="entry name" value="C_TYPE_LECTIN_1"/>
    <property type="match status" value="1"/>
</dbReference>
<dbReference type="InterPro" id="IPR001304">
    <property type="entry name" value="C-type_lectin-like"/>
</dbReference>
<keyword evidence="5" id="KW-1185">Reference proteome</keyword>
<dbReference type="InterPro" id="IPR018378">
    <property type="entry name" value="C-type_lectin_CS"/>
</dbReference>
<dbReference type="Gene3D" id="3.10.100.10">
    <property type="entry name" value="Mannose-Binding Protein A, subunit A"/>
    <property type="match status" value="1"/>
</dbReference>
<feature type="chain" id="PRO_5042135799" description="C-type lectin domain-containing protein" evidence="2">
    <location>
        <begin position="23"/>
        <end position="265"/>
    </location>
</feature>
<reference evidence="4" key="1">
    <citation type="journal article" date="2023" name="Mol. Biol. Evol.">
        <title>Third-Generation Sequencing Reveals the Adaptive Role of the Epigenome in Three Deep-Sea Polychaetes.</title>
        <authorList>
            <person name="Perez M."/>
            <person name="Aroh O."/>
            <person name="Sun Y."/>
            <person name="Lan Y."/>
            <person name="Juniper S.K."/>
            <person name="Young C.R."/>
            <person name="Angers B."/>
            <person name="Qian P.Y."/>
        </authorList>
    </citation>
    <scope>NUCLEOTIDE SEQUENCE</scope>
    <source>
        <strain evidence="4">P08H-3</strain>
    </source>
</reference>
<dbReference type="SUPFAM" id="SSF56436">
    <property type="entry name" value="C-type lectin-like"/>
    <property type="match status" value="1"/>
</dbReference>
<evidence type="ECO:0000259" key="3">
    <source>
        <dbReference type="PROSITE" id="PS50041"/>
    </source>
</evidence>
<keyword evidence="2" id="KW-0732">Signal</keyword>
<name>A0AAD9IUU6_9ANNE</name>
<evidence type="ECO:0000313" key="4">
    <source>
        <dbReference type="EMBL" id="KAK2140743.1"/>
    </source>
</evidence>
<dbReference type="InterPro" id="IPR016187">
    <property type="entry name" value="CTDL_fold"/>
</dbReference>
<dbReference type="AlphaFoldDB" id="A0AAD9IUU6"/>
<accession>A0AAD9IUU6</accession>
<organism evidence="4 5">
    <name type="scientific">Paralvinella palmiformis</name>
    <dbReference type="NCBI Taxonomy" id="53620"/>
    <lineage>
        <taxon>Eukaryota</taxon>
        <taxon>Metazoa</taxon>
        <taxon>Spiralia</taxon>
        <taxon>Lophotrochozoa</taxon>
        <taxon>Annelida</taxon>
        <taxon>Polychaeta</taxon>
        <taxon>Sedentaria</taxon>
        <taxon>Canalipalpata</taxon>
        <taxon>Terebellida</taxon>
        <taxon>Terebelliformia</taxon>
        <taxon>Alvinellidae</taxon>
        <taxon>Paralvinella</taxon>
    </lineage>
</organism>
<comment type="caution">
    <text evidence="4">The sequence shown here is derived from an EMBL/GenBank/DDBJ whole genome shotgun (WGS) entry which is preliminary data.</text>
</comment>